<evidence type="ECO:0000256" key="3">
    <source>
        <dbReference type="ARBA" id="ARBA00023004"/>
    </source>
</evidence>
<keyword evidence="1" id="KW-0349">Heme</keyword>
<keyword evidence="4" id="KW-0732">Signal</keyword>
<evidence type="ECO:0000256" key="4">
    <source>
        <dbReference type="SAM" id="SignalP"/>
    </source>
</evidence>
<dbReference type="SUPFAM" id="SSF46626">
    <property type="entry name" value="Cytochrome c"/>
    <property type="match status" value="1"/>
</dbReference>
<comment type="caution">
    <text evidence="6">The sequence shown here is derived from an EMBL/GenBank/DDBJ whole genome shotgun (WGS) entry which is preliminary data.</text>
</comment>
<feature type="signal peptide" evidence="4">
    <location>
        <begin position="1"/>
        <end position="27"/>
    </location>
</feature>
<accession>A0A831RR24</accession>
<dbReference type="Pfam" id="PF13442">
    <property type="entry name" value="Cytochrome_CBB3"/>
    <property type="match status" value="1"/>
</dbReference>
<protein>
    <submittedName>
        <fullName evidence="6">Cytochrome c</fullName>
    </submittedName>
</protein>
<feature type="domain" description="Cytochrome c" evidence="5">
    <location>
        <begin position="40"/>
        <end position="103"/>
    </location>
</feature>
<proteinExistence type="predicted"/>
<dbReference type="GO" id="GO:0046872">
    <property type="term" value="F:metal ion binding"/>
    <property type="evidence" value="ECO:0007669"/>
    <property type="project" value="UniProtKB-KW"/>
</dbReference>
<dbReference type="GO" id="GO:0020037">
    <property type="term" value="F:heme binding"/>
    <property type="evidence" value="ECO:0007669"/>
    <property type="project" value="InterPro"/>
</dbReference>
<dbReference type="AlphaFoldDB" id="A0A831RR24"/>
<gene>
    <name evidence="6" type="ORF">ENI96_12230</name>
</gene>
<reference evidence="6" key="1">
    <citation type="journal article" date="2020" name="mSystems">
        <title>Genome- and Community-Level Interaction Insights into Carbon Utilization and Element Cycling Functions of Hydrothermarchaeota in Hydrothermal Sediment.</title>
        <authorList>
            <person name="Zhou Z."/>
            <person name="Liu Y."/>
            <person name="Xu W."/>
            <person name="Pan J."/>
            <person name="Luo Z.H."/>
            <person name="Li M."/>
        </authorList>
    </citation>
    <scope>NUCLEOTIDE SEQUENCE [LARGE SCALE GENOMIC DNA]</scope>
    <source>
        <strain evidence="6">HyVt-443</strain>
    </source>
</reference>
<feature type="chain" id="PRO_5032282475" evidence="4">
    <location>
        <begin position="28"/>
        <end position="112"/>
    </location>
</feature>
<dbReference type="GO" id="GO:0009055">
    <property type="term" value="F:electron transfer activity"/>
    <property type="evidence" value="ECO:0007669"/>
    <property type="project" value="InterPro"/>
</dbReference>
<dbReference type="Gene3D" id="1.10.760.10">
    <property type="entry name" value="Cytochrome c-like domain"/>
    <property type="match status" value="1"/>
</dbReference>
<dbReference type="InterPro" id="IPR009056">
    <property type="entry name" value="Cyt_c-like_dom"/>
</dbReference>
<evidence type="ECO:0000256" key="2">
    <source>
        <dbReference type="ARBA" id="ARBA00022723"/>
    </source>
</evidence>
<dbReference type="Proteomes" id="UP000886251">
    <property type="component" value="Unassembled WGS sequence"/>
</dbReference>
<organism evidence="6">
    <name type="scientific">Sedimenticola thiotaurini</name>
    <dbReference type="NCBI Taxonomy" id="1543721"/>
    <lineage>
        <taxon>Bacteria</taxon>
        <taxon>Pseudomonadati</taxon>
        <taxon>Pseudomonadota</taxon>
        <taxon>Gammaproteobacteria</taxon>
        <taxon>Chromatiales</taxon>
        <taxon>Sedimenticolaceae</taxon>
        <taxon>Sedimenticola</taxon>
    </lineage>
</organism>
<keyword evidence="3" id="KW-0408">Iron</keyword>
<dbReference type="EMBL" id="DRKP01000150">
    <property type="protein sequence ID" value="HEB97179.1"/>
    <property type="molecule type" value="Genomic_DNA"/>
</dbReference>
<keyword evidence="2" id="KW-0479">Metal-binding</keyword>
<sequence>MERTLPRNPFILLLSLLVTLATGSALAEIPPQRQAELIYLLRHDCGSCHGMRLEGGLGPALKPDRFAGWSTEQLAATILHGRPGTPMPPWRPFFTDREAYWLAGQLKRGIRP</sequence>
<evidence type="ECO:0000256" key="1">
    <source>
        <dbReference type="ARBA" id="ARBA00022617"/>
    </source>
</evidence>
<evidence type="ECO:0000259" key="5">
    <source>
        <dbReference type="Pfam" id="PF13442"/>
    </source>
</evidence>
<name>A0A831RR24_9GAMM</name>
<evidence type="ECO:0000313" key="6">
    <source>
        <dbReference type="EMBL" id="HEB97179.1"/>
    </source>
</evidence>
<dbReference type="InterPro" id="IPR036909">
    <property type="entry name" value="Cyt_c-like_dom_sf"/>
</dbReference>